<proteinExistence type="predicted"/>
<gene>
    <name evidence="1" type="ORF">A2755_01980</name>
</gene>
<dbReference type="Proteomes" id="UP000177029">
    <property type="component" value="Unassembled WGS sequence"/>
</dbReference>
<dbReference type="AlphaFoldDB" id="A0A1F8DT11"/>
<evidence type="ECO:0000313" key="1">
    <source>
        <dbReference type="EMBL" id="OGM90948.1"/>
    </source>
</evidence>
<organism evidence="1 2">
    <name type="scientific">Candidatus Wolfebacteria bacterium RIFCSPHIGHO2_01_FULL_48_22</name>
    <dbReference type="NCBI Taxonomy" id="1802555"/>
    <lineage>
        <taxon>Bacteria</taxon>
        <taxon>Candidatus Wolfeibacteriota</taxon>
    </lineage>
</organism>
<dbReference type="STRING" id="1802555.A2755_01980"/>
<dbReference type="EMBL" id="MGIP01000014">
    <property type="protein sequence ID" value="OGM90948.1"/>
    <property type="molecule type" value="Genomic_DNA"/>
</dbReference>
<accession>A0A1F8DT11</accession>
<comment type="caution">
    <text evidence="1">The sequence shown here is derived from an EMBL/GenBank/DDBJ whole genome shotgun (WGS) entry which is preliminary data.</text>
</comment>
<reference evidence="1 2" key="1">
    <citation type="journal article" date="2016" name="Nat. Commun.">
        <title>Thousands of microbial genomes shed light on interconnected biogeochemical processes in an aquifer system.</title>
        <authorList>
            <person name="Anantharaman K."/>
            <person name="Brown C.T."/>
            <person name="Hug L.A."/>
            <person name="Sharon I."/>
            <person name="Castelle C.J."/>
            <person name="Probst A.J."/>
            <person name="Thomas B.C."/>
            <person name="Singh A."/>
            <person name="Wilkins M.J."/>
            <person name="Karaoz U."/>
            <person name="Brodie E.L."/>
            <person name="Williams K.H."/>
            <person name="Hubbard S.S."/>
            <person name="Banfield J.F."/>
        </authorList>
    </citation>
    <scope>NUCLEOTIDE SEQUENCE [LARGE SCALE GENOMIC DNA]</scope>
</reference>
<sequence length="378" mass="43321">MLSLLKNIRRIQYYLMLTFSDDGLAVHRFTYNAQTKKITESRSFTLRGVQEKQLSQNKILRFILKIIYFPFHYRLLLQIPHQFCQSRYEAVVSKREKSSEQARAQELNSFLTHAVWKLVEKNKKLFMASRKYDDVNTLLAQNSLVSAAIGTKDILHIQEDSITSITGPDMRVGIVQTHLYRPIYTELAKILPKRARIQSALENGFAVAYGLRSASPTLVCIVERSRTNVFLSSAQEVAHAGSFNFGAHSLYEACNNMLGIGKDAYRAVLQRYVHDGISPAARKFIEKILHDELSRLQKGILSFKKETGVKDAYVEAGMLNYFISEQKKFPARLIPFKAGDTDSHATSALQYALSLEEKSYMRHLMKKLFRWLLPNIIE</sequence>
<protein>
    <submittedName>
        <fullName evidence="1">Uncharacterized protein</fullName>
    </submittedName>
</protein>
<name>A0A1F8DT11_9BACT</name>
<evidence type="ECO:0000313" key="2">
    <source>
        <dbReference type="Proteomes" id="UP000177029"/>
    </source>
</evidence>